<dbReference type="KEGG" id="vg:5075532"/>
<sequence length="72" mass="8277">MSELTIEERELLKWVLQEVNSQNSVQPLESLADVCESIDLGNAPAGLERPYYGMSYKHQLIFLTEYIMALEE</sequence>
<dbReference type="EMBL" id="AY236756">
    <property type="protein sequence ID" value="AAP74503.1"/>
    <property type="molecule type" value="Genomic_DNA"/>
</dbReference>
<dbReference type="Proteomes" id="UP000000990">
    <property type="component" value="Segment"/>
</dbReference>
<reference evidence="1 2" key="1">
    <citation type="journal article" date="2003" name="Int. J. Food Microbiol.">
        <title>Isolation and characterization of a Lactobacillus plantarum bacteriophage, phiJL-1, from a cucumber fermentation.</title>
        <authorList>
            <person name="Lu Z."/>
            <person name="Breidt F."/>
            <person name="Fleming H.P."/>
            <person name="Altermann E."/>
            <person name="Klaenhammer T.R."/>
        </authorList>
    </citation>
    <scope>NUCLEOTIDE SEQUENCE [LARGE SCALE GENOMIC DNA]</scope>
</reference>
<name>Q597W8_9CAUD</name>
<organism evidence="1 2">
    <name type="scientific">Lactobacillus phage phiJL-1</name>
    <dbReference type="NCBI Taxonomy" id="2892345"/>
    <lineage>
        <taxon>Viruses</taxon>
        <taxon>Duplodnaviria</taxon>
        <taxon>Heunggongvirae</taxon>
        <taxon>Uroviricota</taxon>
        <taxon>Caudoviricetes</taxon>
        <taxon>Coetzeevirus</taxon>
        <taxon>Coetzeevirus JL1</taxon>
    </lineage>
</organism>
<evidence type="ECO:0000313" key="2">
    <source>
        <dbReference type="Proteomes" id="UP000000990"/>
    </source>
</evidence>
<dbReference type="RefSeq" id="YP_223876.1">
    <property type="nucleotide sequence ID" value="NC_006936.1"/>
</dbReference>
<evidence type="ECO:0000313" key="1">
    <source>
        <dbReference type="EMBL" id="AAP74503.1"/>
    </source>
</evidence>
<accession>Q597W8</accession>
<proteinExistence type="predicted"/>
<reference evidence="1 2" key="2">
    <citation type="journal article" date="2005" name="Gene">
        <title>Sequence analysis of the Lactobacillus plantarum bacteriophage PhiJL-1.</title>
        <authorList>
            <person name="Lu Z."/>
            <person name="Altermann E."/>
            <person name="Breidt F."/>
            <person name="Predki P."/>
            <person name="Fleming H.P."/>
            <person name="Klaenhammer T.R."/>
        </authorList>
    </citation>
    <scope>NUCLEOTIDE SEQUENCE</scope>
</reference>
<keyword evidence="2" id="KW-1185">Reference proteome</keyword>
<protein>
    <submittedName>
        <fullName evidence="1">Uncharacterized protein</fullName>
    </submittedName>
</protein>
<dbReference type="GeneID" id="5075532"/>